<dbReference type="InterPro" id="IPR018247">
    <property type="entry name" value="EF_Hand_1_Ca_BS"/>
</dbReference>
<feature type="domain" description="EF-hand" evidence="1">
    <location>
        <begin position="8"/>
        <end position="43"/>
    </location>
</feature>
<accession>A0A5J6FHF0</accession>
<dbReference type="AlphaFoldDB" id="A0A5J6FHF0"/>
<dbReference type="CDD" id="cd00051">
    <property type="entry name" value="EFh"/>
    <property type="match status" value="1"/>
</dbReference>
<sequence length="179" mass="19129">MTMAVESVAQERLSKRFDKWDANGDGVLEPSDFVTEAADIARGFGEAPDSPKAVELKNGFLNMFEQLADKAGVSKQGPISREQFIQVTAELVQGGEAAFNPVLAPVAKSLVALADRDGDGSIDIAEFASWLQALGLGEAQAREAFQQVDTDGSGTLDEAELLTVIREFHFGNLEAELLG</sequence>
<dbReference type="EMBL" id="CP023702">
    <property type="protein sequence ID" value="QEU75778.1"/>
    <property type="molecule type" value="Genomic_DNA"/>
</dbReference>
<evidence type="ECO:0000313" key="3">
    <source>
        <dbReference type="Proteomes" id="UP000326178"/>
    </source>
</evidence>
<dbReference type="SUPFAM" id="SSF47473">
    <property type="entry name" value="EF-hand"/>
    <property type="match status" value="1"/>
</dbReference>
<organism evidence="2 3">
    <name type="scientific">Streptomyces nitrosporeus</name>
    <dbReference type="NCBI Taxonomy" id="28894"/>
    <lineage>
        <taxon>Bacteria</taxon>
        <taxon>Bacillati</taxon>
        <taxon>Actinomycetota</taxon>
        <taxon>Actinomycetes</taxon>
        <taxon>Kitasatosporales</taxon>
        <taxon>Streptomycetaceae</taxon>
        <taxon>Streptomyces</taxon>
    </lineage>
</organism>
<reference evidence="2 3" key="1">
    <citation type="submission" date="2017-09" db="EMBL/GenBank/DDBJ databases">
        <authorList>
            <person name="Lee N."/>
            <person name="Cho B.-K."/>
        </authorList>
    </citation>
    <scope>NUCLEOTIDE SEQUENCE [LARGE SCALE GENOMIC DNA]</scope>
    <source>
        <strain evidence="2 3">ATCC 12769</strain>
    </source>
</reference>
<evidence type="ECO:0000259" key="1">
    <source>
        <dbReference type="PROSITE" id="PS50222"/>
    </source>
</evidence>
<gene>
    <name evidence="2" type="ORF">CP967_30790</name>
</gene>
<dbReference type="Gene3D" id="1.10.238.10">
    <property type="entry name" value="EF-hand"/>
    <property type="match status" value="1"/>
</dbReference>
<keyword evidence="3" id="KW-1185">Reference proteome</keyword>
<dbReference type="Pfam" id="PF00036">
    <property type="entry name" value="EF-hand_1"/>
    <property type="match status" value="1"/>
</dbReference>
<dbReference type="SMART" id="SM00054">
    <property type="entry name" value="EFh"/>
    <property type="match status" value="3"/>
</dbReference>
<dbReference type="Pfam" id="PF13202">
    <property type="entry name" value="EF-hand_5"/>
    <property type="match status" value="2"/>
</dbReference>
<feature type="domain" description="EF-hand" evidence="1">
    <location>
        <begin position="136"/>
        <end position="171"/>
    </location>
</feature>
<proteinExistence type="predicted"/>
<evidence type="ECO:0000313" key="2">
    <source>
        <dbReference type="EMBL" id="QEU75778.1"/>
    </source>
</evidence>
<dbReference type="InterPro" id="IPR011992">
    <property type="entry name" value="EF-hand-dom_pair"/>
</dbReference>
<dbReference type="PROSITE" id="PS00018">
    <property type="entry name" value="EF_HAND_1"/>
    <property type="match status" value="2"/>
</dbReference>
<name>A0A5J6FHF0_9ACTN</name>
<dbReference type="KEGG" id="snk:CP967_30790"/>
<protein>
    <submittedName>
        <fullName evidence="2">EF-hand domain-containing protein</fullName>
    </submittedName>
</protein>
<dbReference type="OrthoDB" id="7356823at2"/>
<dbReference type="PROSITE" id="PS50222">
    <property type="entry name" value="EF_HAND_2"/>
    <property type="match status" value="2"/>
</dbReference>
<dbReference type="GO" id="GO:0005509">
    <property type="term" value="F:calcium ion binding"/>
    <property type="evidence" value="ECO:0007669"/>
    <property type="project" value="InterPro"/>
</dbReference>
<dbReference type="InterPro" id="IPR002048">
    <property type="entry name" value="EF_hand_dom"/>
</dbReference>
<dbReference type="RefSeq" id="WP_150491094.1">
    <property type="nucleotide sequence ID" value="NZ_BMUV01000003.1"/>
</dbReference>
<dbReference type="Proteomes" id="UP000326178">
    <property type="component" value="Chromosome"/>
</dbReference>